<dbReference type="Proteomes" id="UP001501074">
    <property type="component" value="Unassembled WGS sequence"/>
</dbReference>
<sequence length="218" mass="23469">MFDDLRPDEIPAPPPNALNAAVHRGTSIRRRRTAWVAGVATAVVVGIAVVLSNPFSTTGSAHVVPATAAPTTPPDYSAIPEHPIAEKDGVTFGYLQKITTNADGTLSLLIQPGWFLYGEDAKKANGGEWPLDDHLDGKTKGTEPTEFRLDPKARIEGASALLDQTDGATVTEGQQISIAQMKRNWDAYQEASGPVQIGIWMRLTDDNTITSLFEQFTS</sequence>
<accession>A0ABP6ZE53</accession>
<protein>
    <submittedName>
        <fullName evidence="2">Uncharacterized protein</fullName>
    </submittedName>
</protein>
<keyword evidence="1" id="KW-1133">Transmembrane helix</keyword>
<keyword evidence="1" id="KW-0472">Membrane</keyword>
<keyword evidence="1" id="KW-0812">Transmembrane</keyword>
<reference evidence="3" key="1">
    <citation type="journal article" date="2019" name="Int. J. Syst. Evol. Microbiol.">
        <title>The Global Catalogue of Microorganisms (GCM) 10K type strain sequencing project: providing services to taxonomists for standard genome sequencing and annotation.</title>
        <authorList>
            <consortium name="The Broad Institute Genomics Platform"/>
            <consortium name="The Broad Institute Genome Sequencing Center for Infectious Disease"/>
            <person name="Wu L."/>
            <person name="Ma J."/>
        </authorList>
    </citation>
    <scope>NUCLEOTIDE SEQUENCE [LARGE SCALE GENOMIC DNA]</scope>
    <source>
        <strain evidence="3">JCM 16902</strain>
    </source>
</reference>
<proteinExistence type="predicted"/>
<keyword evidence="3" id="KW-1185">Reference proteome</keyword>
<feature type="transmembrane region" description="Helical" evidence="1">
    <location>
        <begin position="33"/>
        <end position="51"/>
    </location>
</feature>
<dbReference type="RefSeq" id="WP_231488247.1">
    <property type="nucleotide sequence ID" value="NZ_BAAAZO010000003.1"/>
</dbReference>
<evidence type="ECO:0000256" key="1">
    <source>
        <dbReference type="SAM" id="Phobius"/>
    </source>
</evidence>
<organism evidence="2 3">
    <name type="scientific">Kineosporia mesophila</name>
    <dbReference type="NCBI Taxonomy" id="566012"/>
    <lineage>
        <taxon>Bacteria</taxon>
        <taxon>Bacillati</taxon>
        <taxon>Actinomycetota</taxon>
        <taxon>Actinomycetes</taxon>
        <taxon>Kineosporiales</taxon>
        <taxon>Kineosporiaceae</taxon>
        <taxon>Kineosporia</taxon>
    </lineage>
</organism>
<dbReference type="EMBL" id="BAAAZO010000003">
    <property type="protein sequence ID" value="GAA3606802.1"/>
    <property type="molecule type" value="Genomic_DNA"/>
</dbReference>
<evidence type="ECO:0000313" key="2">
    <source>
        <dbReference type="EMBL" id="GAA3606802.1"/>
    </source>
</evidence>
<comment type="caution">
    <text evidence="2">The sequence shown here is derived from an EMBL/GenBank/DDBJ whole genome shotgun (WGS) entry which is preliminary data.</text>
</comment>
<gene>
    <name evidence="2" type="ORF">GCM10022223_23410</name>
</gene>
<evidence type="ECO:0000313" key="3">
    <source>
        <dbReference type="Proteomes" id="UP001501074"/>
    </source>
</evidence>
<name>A0ABP6ZE53_9ACTN</name>